<dbReference type="Proteomes" id="UP000267096">
    <property type="component" value="Unassembled WGS sequence"/>
</dbReference>
<organism evidence="1 2">
    <name type="scientific">Anisakis simplex</name>
    <name type="common">Herring worm</name>
    <dbReference type="NCBI Taxonomy" id="6269"/>
    <lineage>
        <taxon>Eukaryota</taxon>
        <taxon>Metazoa</taxon>
        <taxon>Ecdysozoa</taxon>
        <taxon>Nematoda</taxon>
        <taxon>Chromadorea</taxon>
        <taxon>Rhabditida</taxon>
        <taxon>Spirurina</taxon>
        <taxon>Ascaridomorpha</taxon>
        <taxon>Ascaridoidea</taxon>
        <taxon>Anisakidae</taxon>
        <taxon>Anisakis</taxon>
        <taxon>Anisakis simplex complex</taxon>
    </lineage>
</organism>
<dbReference type="AlphaFoldDB" id="A0A3P6Q1X3"/>
<name>A0A3P6Q1X3_ANISI</name>
<proteinExistence type="predicted"/>
<sequence length="39" mass="4355">MGHIEDIQMVEEREVKMIASISADVCKNKGLVELNPLDV</sequence>
<keyword evidence="2" id="KW-1185">Reference proteome</keyword>
<reference evidence="1 2" key="1">
    <citation type="submission" date="2018-11" db="EMBL/GenBank/DDBJ databases">
        <authorList>
            <consortium name="Pathogen Informatics"/>
        </authorList>
    </citation>
    <scope>NUCLEOTIDE SEQUENCE [LARGE SCALE GENOMIC DNA]</scope>
</reference>
<evidence type="ECO:0000313" key="2">
    <source>
        <dbReference type="Proteomes" id="UP000267096"/>
    </source>
</evidence>
<accession>A0A3P6Q1X3</accession>
<protein>
    <submittedName>
        <fullName evidence="1">Uncharacterized protein</fullName>
    </submittedName>
</protein>
<dbReference type="EMBL" id="UYRR01026241">
    <property type="protein sequence ID" value="VDK36203.1"/>
    <property type="molecule type" value="Genomic_DNA"/>
</dbReference>
<gene>
    <name evidence="1" type="ORF">ASIM_LOCUS9028</name>
</gene>
<evidence type="ECO:0000313" key="1">
    <source>
        <dbReference type="EMBL" id="VDK36203.1"/>
    </source>
</evidence>